<dbReference type="InterPro" id="IPR036919">
    <property type="entry name" value="Ribo_uL30_ferredoxin-like_sf"/>
</dbReference>
<evidence type="ECO:0000313" key="4">
    <source>
        <dbReference type="Proteomes" id="UP000324800"/>
    </source>
</evidence>
<dbReference type="OrthoDB" id="28644at2759"/>
<dbReference type="GO" id="GO:0000463">
    <property type="term" value="P:maturation of LSU-rRNA from tricistronic rRNA transcript (SSU-rRNA, 5.8S rRNA, LSU-rRNA)"/>
    <property type="evidence" value="ECO:0007669"/>
    <property type="project" value="TreeGrafter"/>
</dbReference>
<dbReference type="Gene3D" id="3.30.1390.20">
    <property type="entry name" value="Ribosomal protein L30, ferredoxin-like fold domain"/>
    <property type="match status" value="1"/>
</dbReference>
<evidence type="ECO:0000313" key="3">
    <source>
        <dbReference type="EMBL" id="KAA6402300.1"/>
    </source>
</evidence>
<dbReference type="GO" id="GO:0003735">
    <property type="term" value="F:structural constituent of ribosome"/>
    <property type="evidence" value="ECO:0007669"/>
    <property type="project" value="TreeGrafter"/>
</dbReference>
<dbReference type="SUPFAM" id="SSF55129">
    <property type="entry name" value="Ribosomal protein L30p/L7e"/>
    <property type="match status" value="1"/>
</dbReference>
<dbReference type="CDD" id="cd01657">
    <property type="entry name" value="Ribosomal_L7_archeal_euk"/>
    <property type="match status" value="1"/>
</dbReference>
<name>A0A5J4X529_9EUKA</name>
<dbReference type="PANTHER" id="PTHR11524">
    <property type="entry name" value="60S RIBOSOMAL PROTEIN L7"/>
    <property type="match status" value="1"/>
</dbReference>
<dbReference type="GO" id="GO:0022625">
    <property type="term" value="C:cytosolic large ribosomal subunit"/>
    <property type="evidence" value="ECO:0007669"/>
    <property type="project" value="TreeGrafter"/>
</dbReference>
<sequence length="249" mass="28724">MPRKKTKKQQFPTVSEVRLQRKITLDQQRKIRTKKRARNPKQVFYHAEDFVKQNRAKSRSKTYEKKVHGTLKKIQERNSNHSRLIFVILAQRRAFGLSSEAGRILDGWRLRQSGYGVFLSAGPKTFALLKKVEPYVTYGEPSVPTIRQLIQKRGLGKSNGKKVQLTDNKIVEDYFREKGLEDGAICCVEDLVHEISTKGPHFKEVTAFLEPFQVSKKLRHRHSLRRFTAGGTRGDRGNRINNLIEVNIG</sequence>
<keyword evidence="1 3" id="KW-0689">Ribosomal protein</keyword>
<organism evidence="3 4">
    <name type="scientific">Streblomastix strix</name>
    <dbReference type="NCBI Taxonomy" id="222440"/>
    <lineage>
        <taxon>Eukaryota</taxon>
        <taxon>Metamonada</taxon>
        <taxon>Preaxostyla</taxon>
        <taxon>Oxymonadida</taxon>
        <taxon>Streblomastigidae</taxon>
        <taxon>Streblomastix</taxon>
    </lineage>
</organism>
<proteinExistence type="predicted"/>
<dbReference type="PANTHER" id="PTHR11524:SF16">
    <property type="entry name" value="LARGE RIBOSOMAL SUBUNIT PROTEIN UL30"/>
    <property type="match status" value="1"/>
</dbReference>
<dbReference type="GO" id="GO:0003723">
    <property type="term" value="F:RNA binding"/>
    <property type="evidence" value="ECO:0007669"/>
    <property type="project" value="TreeGrafter"/>
</dbReference>
<evidence type="ECO:0000256" key="1">
    <source>
        <dbReference type="ARBA" id="ARBA00022980"/>
    </source>
</evidence>
<evidence type="ECO:0000256" key="2">
    <source>
        <dbReference type="ARBA" id="ARBA00023274"/>
    </source>
</evidence>
<keyword evidence="2" id="KW-0687">Ribonucleoprotein</keyword>
<dbReference type="Proteomes" id="UP000324800">
    <property type="component" value="Unassembled WGS sequence"/>
</dbReference>
<reference evidence="3 4" key="1">
    <citation type="submission" date="2019-03" db="EMBL/GenBank/DDBJ databases">
        <title>Single cell metagenomics reveals metabolic interactions within the superorganism composed of flagellate Streblomastix strix and complex community of Bacteroidetes bacteria on its surface.</title>
        <authorList>
            <person name="Treitli S.C."/>
            <person name="Kolisko M."/>
            <person name="Husnik F."/>
            <person name="Keeling P."/>
            <person name="Hampl V."/>
        </authorList>
    </citation>
    <scope>NUCLEOTIDE SEQUENCE [LARGE SCALE GENOMIC DNA]</scope>
    <source>
        <strain evidence="3">ST1C</strain>
    </source>
</reference>
<protein>
    <submittedName>
        <fullName evidence="3">Putative 60S ribosomal protein L7-2</fullName>
    </submittedName>
</protein>
<dbReference type="AlphaFoldDB" id="A0A5J4X529"/>
<dbReference type="InterPro" id="IPR035808">
    <property type="entry name" value="Ribosomal_uL30_euk_arc"/>
</dbReference>
<gene>
    <name evidence="3" type="ORF">EZS28_002174</name>
</gene>
<dbReference type="InterPro" id="IPR039699">
    <property type="entry name" value="Ribosomal_uL30"/>
</dbReference>
<comment type="caution">
    <text evidence="3">The sequence shown here is derived from an EMBL/GenBank/DDBJ whole genome shotgun (WGS) entry which is preliminary data.</text>
</comment>
<accession>A0A5J4X529</accession>
<dbReference type="EMBL" id="SNRW01000257">
    <property type="protein sequence ID" value="KAA6402300.1"/>
    <property type="molecule type" value="Genomic_DNA"/>
</dbReference>